<organism evidence="1 2">
    <name type="scientific">Popillia japonica</name>
    <name type="common">Japanese beetle</name>
    <dbReference type="NCBI Taxonomy" id="7064"/>
    <lineage>
        <taxon>Eukaryota</taxon>
        <taxon>Metazoa</taxon>
        <taxon>Ecdysozoa</taxon>
        <taxon>Arthropoda</taxon>
        <taxon>Hexapoda</taxon>
        <taxon>Insecta</taxon>
        <taxon>Pterygota</taxon>
        <taxon>Neoptera</taxon>
        <taxon>Endopterygota</taxon>
        <taxon>Coleoptera</taxon>
        <taxon>Polyphaga</taxon>
        <taxon>Scarabaeiformia</taxon>
        <taxon>Scarabaeidae</taxon>
        <taxon>Rutelinae</taxon>
        <taxon>Popillia</taxon>
    </lineage>
</organism>
<evidence type="ECO:0000313" key="1">
    <source>
        <dbReference type="EMBL" id="KAK9759086.1"/>
    </source>
</evidence>
<keyword evidence="2" id="KW-1185">Reference proteome</keyword>
<protein>
    <submittedName>
        <fullName evidence="1">Uncharacterized protein</fullName>
    </submittedName>
</protein>
<dbReference type="AlphaFoldDB" id="A0AAW1NKA8"/>
<proteinExistence type="predicted"/>
<gene>
    <name evidence="1" type="ORF">QE152_g245</name>
</gene>
<sequence length="137" mass="15680">MDVIAPNMLDGFVGLGARFDSHPQLEQHVGSCIDNCRTARLTRSQFSIYIVHEKLGNLKDYSAVVLEGKSQQHNDSTYNNHQTNSNFMNRHVQSQPHYPDSFYNRHQNDADPSYAHNFDVSNYYVGLANMFDRGWGP</sequence>
<dbReference type="Proteomes" id="UP001458880">
    <property type="component" value="Unassembled WGS sequence"/>
</dbReference>
<reference evidence="1 2" key="1">
    <citation type="journal article" date="2024" name="BMC Genomics">
        <title>De novo assembly and annotation of Popillia japonica's genome with initial clues to its potential as an invasive pest.</title>
        <authorList>
            <person name="Cucini C."/>
            <person name="Boschi S."/>
            <person name="Funari R."/>
            <person name="Cardaioli E."/>
            <person name="Iannotti N."/>
            <person name="Marturano G."/>
            <person name="Paoli F."/>
            <person name="Bruttini M."/>
            <person name="Carapelli A."/>
            <person name="Frati F."/>
            <person name="Nardi F."/>
        </authorList>
    </citation>
    <scope>NUCLEOTIDE SEQUENCE [LARGE SCALE GENOMIC DNA]</scope>
    <source>
        <strain evidence="1">DMR45628</strain>
    </source>
</reference>
<accession>A0AAW1NKA8</accession>
<dbReference type="EMBL" id="JASPKY010000002">
    <property type="protein sequence ID" value="KAK9759086.1"/>
    <property type="molecule type" value="Genomic_DNA"/>
</dbReference>
<evidence type="ECO:0000313" key="2">
    <source>
        <dbReference type="Proteomes" id="UP001458880"/>
    </source>
</evidence>
<name>A0AAW1NKA8_POPJA</name>
<comment type="caution">
    <text evidence="1">The sequence shown here is derived from an EMBL/GenBank/DDBJ whole genome shotgun (WGS) entry which is preliminary data.</text>
</comment>